<protein>
    <submittedName>
        <fullName evidence="2">Uncharacterized protein</fullName>
    </submittedName>
</protein>
<dbReference type="InterPro" id="IPR047749">
    <property type="entry name" value="STY4528-like"/>
</dbReference>
<accession>A0A2U1UIW6</accession>
<dbReference type="AlphaFoldDB" id="A0A2U1UIW6"/>
<dbReference type="Proteomes" id="UP000295985">
    <property type="component" value="Unassembled WGS sequence"/>
</dbReference>
<name>A0A2U1UIW6_9GAMM</name>
<gene>
    <name evidence="2" type="ORF">DDT54_18515</name>
    <name evidence="3" type="ORF">EH206_20340</name>
</gene>
<dbReference type="NCBIfam" id="NF040582">
    <property type="entry name" value="STY4528_fam"/>
    <property type="match status" value="1"/>
</dbReference>
<organism evidence="2 4">
    <name type="scientific">Brenneria nigrifluens DSM 30175 = ATCC 13028</name>
    <dbReference type="NCBI Taxonomy" id="1121120"/>
    <lineage>
        <taxon>Bacteria</taxon>
        <taxon>Pseudomonadati</taxon>
        <taxon>Pseudomonadota</taxon>
        <taxon>Gammaproteobacteria</taxon>
        <taxon>Enterobacterales</taxon>
        <taxon>Pectobacteriaceae</taxon>
        <taxon>Brenneria</taxon>
    </lineage>
</organism>
<dbReference type="Proteomes" id="UP000303847">
    <property type="component" value="Chromosome"/>
</dbReference>
<evidence type="ECO:0000313" key="3">
    <source>
        <dbReference type="EMBL" id="QCR06291.1"/>
    </source>
</evidence>
<evidence type="ECO:0000256" key="1">
    <source>
        <dbReference type="SAM" id="MobiDB-lite"/>
    </source>
</evidence>
<evidence type="ECO:0000313" key="2">
    <source>
        <dbReference type="EMBL" id="PWC21534.1"/>
    </source>
</evidence>
<evidence type="ECO:0000313" key="5">
    <source>
        <dbReference type="Proteomes" id="UP000303847"/>
    </source>
</evidence>
<dbReference type="EMBL" id="QDKK01000036">
    <property type="protein sequence ID" value="PWC21534.1"/>
    <property type="molecule type" value="Genomic_DNA"/>
</dbReference>
<proteinExistence type="predicted"/>
<feature type="region of interest" description="Disordered" evidence="1">
    <location>
        <begin position="172"/>
        <end position="238"/>
    </location>
</feature>
<dbReference type="OrthoDB" id="8556561at2"/>
<evidence type="ECO:0000313" key="4">
    <source>
        <dbReference type="Proteomes" id="UP000295985"/>
    </source>
</evidence>
<feature type="compositionally biased region" description="Polar residues" evidence="1">
    <location>
        <begin position="203"/>
        <end position="238"/>
    </location>
</feature>
<dbReference type="EMBL" id="CP034036">
    <property type="protein sequence ID" value="QCR06291.1"/>
    <property type="molecule type" value="Genomic_DNA"/>
</dbReference>
<reference evidence="2 4" key="1">
    <citation type="submission" date="2018-04" db="EMBL/GenBank/DDBJ databases">
        <title>Brenneria corticis sp.nov.</title>
        <authorList>
            <person name="Li Y."/>
        </authorList>
    </citation>
    <scope>NUCLEOTIDE SEQUENCE [LARGE SCALE GENOMIC DNA]</scope>
    <source>
        <strain evidence="2 4">LMG 2694</strain>
    </source>
</reference>
<keyword evidence="5" id="KW-1185">Reference proteome</keyword>
<reference evidence="3 5" key="2">
    <citation type="submission" date="2018-11" db="EMBL/GenBank/DDBJ databases">
        <title>Genome sequences of Brenneria nigrifluens and Brenneria rubrifaciens.</title>
        <authorList>
            <person name="Poret-Peterson A.T."/>
            <person name="McClean A.E."/>
            <person name="Kluepfel D.A."/>
        </authorList>
    </citation>
    <scope>NUCLEOTIDE SEQUENCE [LARGE SCALE GENOMIC DNA]</scope>
    <source>
        <strain evidence="3 5">ATCC 13028</strain>
    </source>
</reference>
<sequence>MRGNGPLWPQSRRLLMAHHHDHHNTQEHDTLFTTPTALMLDTRLTPLERNGWQVLRMLRAAEGLSPLTSLGQLRRYLTSTPLGQRAGYETAWRVLVVLRLTGWISLVGQHRDPMTGHVLSELYQVHESTLTFHQACALDAGLPELLQTSIGHENNQVDRVAMYIKKTLEHAPTAAPTHAEDQGSDDDEPPAPRMPPVREDENTAQAPASGDSISTTAGPQQTDSAQQTTPKQDSTYSKYLNKKERTYRARAHGEAGPVSPPVALPPCLGSAKAEQQNDVQAALHRLPPQYRQDVLDELQARSQSGTVRNVIAYFFGLVRRVLAGEFRLWAGRKATQPASHAQQAAPCMMATIQRAEIRQEPAPKLASRETALAHIADIRKMLNMPVNAGDLAAQVMQAKGWRTHPA</sequence>